<keyword evidence="1" id="KW-0472">Membrane</keyword>
<name>A0ABS9X2A4_9GAMM</name>
<dbReference type="RefSeq" id="WP_242286812.1">
    <property type="nucleotide sequence ID" value="NZ_JAKKSL010000002.1"/>
</dbReference>
<organism evidence="2 3">
    <name type="scientific">Colwellia maritima</name>
    <dbReference type="NCBI Taxonomy" id="2912588"/>
    <lineage>
        <taxon>Bacteria</taxon>
        <taxon>Pseudomonadati</taxon>
        <taxon>Pseudomonadota</taxon>
        <taxon>Gammaproteobacteria</taxon>
        <taxon>Alteromonadales</taxon>
        <taxon>Colwelliaceae</taxon>
        <taxon>Colwellia</taxon>
    </lineage>
</organism>
<dbReference type="EMBL" id="JAKKSL010000002">
    <property type="protein sequence ID" value="MCI2284375.1"/>
    <property type="molecule type" value="Genomic_DNA"/>
</dbReference>
<protein>
    <submittedName>
        <fullName evidence="2">DoxX-like family protein</fullName>
    </submittedName>
</protein>
<keyword evidence="1" id="KW-1133">Transmembrane helix</keyword>
<feature type="transmembrane region" description="Helical" evidence="1">
    <location>
        <begin position="73"/>
        <end position="96"/>
    </location>
</feature>
<proteinExistence type="predicted"/>
<accession>A0ABS9X2A4</accession>
<feature type="transmembrane region" description="Helical" evidence="1">
    <location>
        <begin position="44"/>
        <end position="66"/>
    </location>
</feature>
<dbReference type="Proteomes" id="UP001139646">
    <property type="component" value="Unassembled WGS sequence"/>
</dbReference>
<sequence>MSSIQIARFIISFSRLYHGIFPKLVHIAPLEKLMTSSLGLSNELSYFVTKSAGVGEIIFGILFFVLYRSKAIVLLNIIGLTGLLGFVAVMQPHLLIEAFNPVTTNIALIGFSFILLFELKSELKNELKKG</sequence>
<dbReference type="Pfam" id="PF13781">
    <property type="entry name" value="DoxX_3"/>
    <property type="match status" value="1"/>
</dbReference>
<keyword evidence="3" id="KW-1185">Reference proteome</keyword>
<feature type="transmembrane region" description="Helical" evidence="1">
    <location>
        <begin position="102"/>
        <end position="119"/>
    </location>
</feature>
<dbReference type="InterPro" id="IPR025695">
    <property type="entry name" value="DoxX-like"/>
</dbReference>
<evidence type="ECO:0000256" key="1">
    <source>
        <dbReference type="SAM" id="Phobius"/>
    </source>
</evidence>
<comment type="caution">
    <text evidence="2">The sequence shown here is derived from an EMBL/GenBank/DDBJ whole genome shotgun (WGS) entry which is preliminary data.</text>
</comment>
<evidence type="ECO:0000313" key="2">
    <source>
        <dbReference type="EMBL" id="MCI2284375.1"/>
    </source>
</evidence>
<keyword evidence="1" id="KW-0812">Transmembrane</keyword>
<gene>
    <name evidence="2" type="ORF">L3081_14510</name>
</gene>
<reference evidence="2" key="1">
    <citation type="submission" date="2022-01" db="EMBL/GenBank/DDBJ databases">
        <title>Colwellia maritima, isolated from seawater.</title>
        <authorList>
            <person name="Kristyanto S."/>
            <person name="Jung J."/>
            <person name="Jeon C.O."/>
        </authorList>
    </citation>
    <scope>NUCLEOTIDE SEQUENCE</scope>
    <source>
        <strain evidence="2">MSW7</strain>
    </source>
</reference>
<evidence type="ECO:0000313" key="3">
    <source>
        <dbReference type="Proteomes" id="UP001139646"/>
    </source>
</evidence>